<dbReference type="RefSeq" id="WP_182552193.1">
    <property type="nucleotide sequence ID" value="NZ_JACGXN010000016.1"/>
</dbReference>
<gene>
    <name evidence="1" type="ORF">FHW16_005374</name>
</gene>
<organism evidence="1 2">
    <name type="scientific">Phyllobacterium myrsinacearum</name>
    <dbReference type="NCBI Taxonomy" id="28101"/>
    <lineage>
        <taxon>Bacteria</taxon>
        <taxon>Pseudomonadati</taxon>
        <taxon>Pseudomonadota</taxon>
        <taxon>Alphaproteobacteria</taxon>
        <taxon>Hyphomicrobiales</taxon>
        <taxon>Phyllobacteriaceae</taxon>
        <taxon>Phyllobacterium</taxon>
    </lineage>
</organism>
<dbReference type="EMBL" id="JACGXN010000016">
    <property type="protein sequence ID" value="MBA8881629.1"/>
    <property type="molecule type" value="Genomic_DNA"/>
</dbReference>
<name>A0A839ERS2_9HYPH</name>
<keyword evidence="2" id="KW-1185">Reference proteome</keyword>
<proteinExistence type="predicted"/>
<evidence type="ECO:0000313" key="1">
    <source>
        <dbReference type="EMBL" id="MBA8881629.1"/>
    </source>
</evidence>
<reference evidence="1 2" key="1">
    <citation type="submission" date="2020-07" db="EMBL/GenBank/DDBJ databases">
        <title>Genomic Encyclopedia of Type Strains, Phase IV (KMG-V): Genome sequencing to study the core and pangenomes of soil and plant-associated prokaryotes.</title>
        <authorList>
            <person name="Whitman W."/>
        </authorList>
    </citation>
    <scope>NUCLEOTIDE SEQUENCE [LARGE SCALE GENOMIC DNA]</scope>
    <source>
        <strain evidence="1 2">AN3</strain>
    </source>
</reference>
<comment type="caution">
    <text evidence="1">The sequence shown here is derived from an EMBL/GenBank/DDBJ whole genome shotgun (WGS) entry which is preliminary data.</text>
</comment>
<sequence length="231" mass="25626">HANLQLVLETFSHTQQASKYSQSNGAETALTIITTKLQEEKLRKAGAVNVAEEIVRRLQKLGKIREVQYGLAVQDRAFVIGAFARWASSVGDVALELANLHSDIAKTIFPDRVTIGEIWKEARQLIHILRVFPGGQELQLPNGFVDPLEVVVQIGTAAQKTFGHLFVRQIEADKKFAYLSLLVGSSWLENKSLLDEEKRAKLIGVIRYLQRSNSKSKLTYAASAAVMKEAA</sequence>
<protein>
    <submittedName>
        <fullName evidence="1">Uncharacterized protein</fullName>
    </submittedName>
</protein>
<feature type="non-terminal residue" evidence="1">
    <location>
        <position position="1"/>
    </location>
</feature>
<dbReference type="AlphaFoldDB" id="A0A839ERS2"/>
<evidence type="ECO:0000313" key="2">
    <source>
        <dbReference type="Proteomes" id="UP000549052"/>
    </source>
</evidence>
<dbReference type="Proteomes" id="UP000549052">
    <property type="component" value="Unassembled WGS sequence"/>
</dbReference>
<accession>A0A839ERS2</accession>